<protein>
    <submittedName>
        <fullName evidence="2">XRE family transcriptional regulator</fullName>
    </submittedName>
</protein>
<dbReference type="Proteomes" id="UP000798808">
    <property type="component" value="Unassembled WGS sequence"/>
</dbReference>
<evidence type="ECO:0000259" key="1">
    <source>
        <dbReference type="PROSITE" id="PS50943"/>
    </source>
</evidence>
<comment type="caution">
    <text evidence="2">The sequence shown here is derived from an EMBL/GenBank/DDBJ whole genome shotgun (WGS) entry which is preliminary data.</text>
</comment>
<dbReference type="CDD" id="cd00093">
    <property type="entry name" value="HTH_XRE"/>
    <property type="match status" value="1"/>
</dbReference>
<dbReference type="Gene3D" id="1.10.260.40">
    <property type="entry name" value="lambda repressor-like DNA-binding domains"/>
    <property type="match status" value="1"/>
</dbReference>
<sequence length="61" mass="6393">MLPGRHSLKSLSRYELGTSIPPANALKEIANALGVSADALLGFREGCNLLGSARGLQPRCT</sequence>
<evidence type="ECO:0000313" key="2">
    <source>
        <dbReference type="EMBL" id="MTI23641.1"/>
    </source>
</evidence>
<name>A0ABW9RI78_9BACT</name>
<accession>A0ABW9RI78</accession>
<dbReference type="SUPFAM" id="SSF47413">
    <property type="entry name" value="lambda repressor-like DNA-binding domains"/>
    <property type="match status" value="1"/>
</dbReference>
<organism evidence="2 3">
    <name type="scientific">Fulvivirga kasyanovii</name>
    <dbReference type="NCBI Taxonomy" id="396812"/>
    <lineage>
        <taxon>Bacteria</taxon>
        <taxon>Pseudomonadati</taxon>
        <taxon>Bacteroidota</taxon>
        <taxon>Cytophagia</taxon>
        <taxon>Cytophagales</taxon>
        <taxon>Fulvivirgaceae</taxon>
        <taxon>Fulvivirga</taxon>
    </lineage>
</organism>
<keyword evidence="3" id="KW-1185">Reference proteome</keyword>
<dbReference type="EMBL" id="SMLW01000261">
    <property type="protein sequence ID" value="MTI23641.1"/>
    <property type="molecule type" value="Genomic_DNA"/>
</dbReference>
<dbReference type="InterPro" id="IPR001387">
    <property type="entry name" value="Cro/C1-type_HTH"/>
</dbReference>
<dbReference type="PROSITE" id="PS50943">
    <property type="entry name" value="HTH_CROC1"/>
    <property type="match status" value="1"/>
</dbReference>
<feature type="domain" description="HTH cro/C1-type" evidence="1">
    <location>
        <begin position="7"/>
        <end position="40"/>
    </location>
</feature>
<reference evidence="2 3" key="1">
    <citation type="submission" date="2019-02" db="EMBL/GenBank/DDBJ databases">
        <authorList>
            <person name="Goldberg S.R."/>
            <person name="Haltli B.A."/>
            <person name="Correa H."/>
            <person name="Russell K.G."/>
        </authorList>
    </citation>
    <scope>NUCLEOTIDE SEQUENCE [LARGE SCALE GENOMIC DNA]</scope>
    <source>
        <strain evidence="2 3">JCM 16186</strain>
    </source>
</reference>
<gene>
    <name evidence="2" type="ORF">E1163_01615</name>
</gene>
<dbReference type="RefSeq" id="WP_155168791.1">
    <property type="nucleotide sequence ID" value="NZ_BAAAFL010000012.1"/>
</dbReference>
<dbReference type="InterPro" id="IPR010982">
    <property type="entry name" value="Lambda_DNA-bd_dom_sf"/>
</dbReference>
<proteinExistence type="predicted"/>
<dbReference type="Pfam" id="PF01381">
    <property type="entry name" value="HTH_3"/>
    <property type="match status" value="1"/>
</dbReference>
<evidence type="ECO:0000313" key="3">
    <source>
        <dbReference type="Proteomes" id="UP000798808"/>
    </source>
</evidence>